<comment type="caution">
    <text evidence="2">The sequence shown here is derived from an EMBL/GenBank/DDBJ whole genome shotgun (WGS) entry which is preliminary data.</text>
</comment>
<dbReference type="EMBL" id="JAHBBH010000001">
    <property type="protein sequence ID" value="MBW3091359.1"/>
    <property type="molecule type" value="Genomic_DNA"/>
</dbReference>
<evidence type="ECO:0008006" key="4">
    <source>
        <dbReference type="Google" id="ProtNLM"/>
    </source>
</evidence>
<keyword evidence="1" id="KW-0812">Transmembrane</keyword>
<feature type="non-terminal residue" evidence="2">
    <location>
        <position position="1"/>
    </location>
</feature>
<evidence type="ECO:0000313" key="2">
    <source>
        <dbReference type="EMBL" id="MBW3091359.1"/>
    </source>
</evidence>
<dbReference type="RefSeq" id="WP_219057505.1">
    <property type="nucleotide sequence ID" value="NZ_JAHBBH010000001.1"/>
</dbReference>
<protein>
    <recommendedName>
        <fullName evidence="4">ABC transporter permease</fullName>
    </recommendedName>
</protein>
<sequence>LPAAVFAVMVSIVSVGMLITGPFPAGLTTGDQSQLHTFRDSPALRILVALRVLVCMGCAV</sequence>
<reference evidence="2 3" key="1">
    <citation type="submission" date="2021-05" db="EMBL/GenBank/DDBJ databases">
        <title>Phylogenetic classification of ten novel species belonging to the genus Bifidobacterium comprising B. colchicus sp. nov., B. abeli sp. nov., B. bicoloris sp. nov., B. guerezis sp. nov., B. rosaliae sp. nov., B. santillanensis sp. nov., B. argentati sp. nov., B. amazzoni sp. nov., B. pluviali sp. nov., and B. pinnaculum sp. nov.</title>
        <authorList>
            <person name="Lugli G.A."/>
            <person name="Ruiz Garcia L."/>
            <person name="Margolles A."/>
            <person name="Ventura M."/>
        </authorList>
    </citation>
    <scope>NUCLEOTIDE SEQUENCE [LARGE SCALE GENOMIC DNA]</scope>
    <source>
        <strain evidence="2 3">82T10</strain>
    </source>
</reference>
<accession>A0ABS6WBE2</accession>
<feature type="transmembrane region" description="Helical" evidence="1">
    <location>
        <begin position="6"/>
        <end position="27"/>
    </location>
</feature>
<dbReference type="Proteomes" id="UP000700815">
    <property type="component" value="Unassembled WGS sequence"/>
</dbReference>
<organism evidence="2 3">
    <name type="scientific">Bifidobacterium miconis</name>
    <dbReference type="NCBI Taxonomy" id="2834435"/>
    <lineage>
        <taxon>Bacteria</taxon>
        <taxon>Bacillati</taxon>
        <taxon>Actinomycetota</taxon>
        <taxon>Actinomycetes</taxon>
        <taxon>Bifidobacteriales</taxon>
        <taxon>Bifidobacteriaceae</taxon>
        <taxon>Bifidobacterium</taxon>
    </lineage>
</organism>
<proteinExistence type="predicted"/>
<keyword evidence="1" id="KW-1133">Transmembrane helix</keyword>
<gene>
    <name evidence="2" type="ORF">KIH79_00005</name>
</gene>
<name>A0ABS6WBE2_9BIFI</name>
<keyword evidence="1" id="KW-0472">Membrane</keyword>
<evidence type="ECO:0000256" key="1">
    <source>
        <dbReference type="SAM" id="Phobius"/>
    </source>
</evidence>
<evidence type="ECO:0000313" key="3">
    <source>
        <dbReference type="Proteomes" id="UP000700815"/>
    </source>
</evidence>
<keyword evidence="3" id="KW-1185">Reference proteome</keyword>